<proteinExistence type="predicted"/>
<dbReference type="Proteomes" id="UP000887569">
    <property type="component" value="Unplaced"/>
</dbReference>
<evidence type="ECO:0000313" key="1">
    <source>
        <dbReference type="Proteomes" id="UP000887569"/>
    </source>
</evidence>
<sequence>MSRLCDRNSCALGARVDVRGACLSECRFDCVEGDVGRWCVVDHSGAEDVVDTMSSDRCRSGRGVCVCEHVGSRAAPTLDTTSSTT</sequence>
<evidence type="ECO:0000313" key="2">
    <source>
        <dbReference type="WBParaSite" id="PgR154X_g001_t01"/>
    </source>
</evidence>
<keyword evidence="1" id="KW-1185">Reference proteome</keyword>
<dbReference type="AlphaFoldDB" id="A0A915CFD7"/>
<dbReference type="WBParaSite" id="PgR154X_g001_t01">
    <property type="protein sequence ID" value="PgR154X_g001_t01"/>
    <property type="gene ID" value="PgR154X_g001"/>
</dbReference>
<reference evidence="2" key="1">
    <citation type="submission" date="2022-11" db="UniProtKB">
        <authorList>
            <consortium name="WormBaseParasite"/>
        </authorList>
    </citation>
    <scope>IDENTIFICATION</scope>
</reference>
<name>A0A915CFD7_PARUN</name>
<accession>A0A915CFD7</accession>
<organism evidence="1 2">
    <name type="scientific">Parascaris univalens</name>
    <name type="common">Nematode worm</name>
    <dbReference type="NCBI Taxonomy" id="6257"/>
    <lineage>
        <taxon>Eukaryota</taxon>
        <taxon>Metazoa</taxon>
        <taxon>Ecdysozoa</taxon>
        <taxon>Nematoda</taxon>
        <taxon>Chromadorea</taxon>
        <taxon>Rhabditida</taxon>
        <taxon>Spirurina</taxon>
        <taxon>Ascaridomorpha</taxon>
        <taxon>Ascaridoidea</taxon>
        <taxon>Ascarididae</taxon>
        <taxon>Parascaris</taxon>
    </lineage>
</organism>
<protein>
    <submittedName>
        <fullName evidence="2">Uncharacterized protein</fullName>
    </submittedName>
</protein>